<comment type="caution">
    <text evidence="3">The sequence shown here is derived from an EMBL/GenBank/DDBJ whole genome shotgun (WGS) entry which is preliminary data.</text>
</comment>
<feature type="domain" description="SbsA Ig-like" evidence="2">
    <location>
        <begin position="97"/>
        <end position="197"/>
    </location>
</feature>
<feature type="non-terminal residue" evidence="3">
    <location>
        <position position="240"/>
    </location>
</feature>
<keyword evidence="1" id="KW-0732">Signal</keyword>
<evidence type="ECO:0000259" key="2">
    <source>
        <dbReference type="Pfam" id="PF13205"/>
    </source>
</evidence>
<evidence type="ECO:0000256" key="1">
    <source>
        <dbReference type="ARBA" id="ARBA00022729"/>
    </source>
</evidence>
<dbReference type="InterPro" id="IPR032812">
    <property type="entry name" value="SbsA_Ig"/>
</dbReference>
<dbReference type="Pfam" id="PF13205">
    <property type="entry name" value="Big_5"/>
    <property type="match status" value="1"/>
</dbReference>
<reference evidence="3" key="1">
    <citation type="journal article" date="2014" name="Front. Microbiol.">
        <title>High frequency of phylogenetically diverse reductive dehalogenase-homologous genes in deep subseafloor sedimentary metagenomes.</title>
        <authorList>
            <person name="Kawai M."/>
            <person name="Futagami T."/>
            <person name="Toyoda A."/>
            <person name="Takaki Y."/>
            <person name="Nishi S."/>
            <person name="Hori S."/>
            <person name="Arai W."/>
            <person name="Tsubouchi T."/>
            <person name="Morono Y."/>
            <person name="Uchiyama I."/>
            <person name="Ito T."/>
            <person name="Fujiyama A."/>
            <person name="Inagaki F."/>
            <person name="Takami H."/>
        </authorList>
    </citation>
    <scope>NUCLEOTIDE SEQUENCE</scope>
    <source>
        <strain evidence="3">Expedition CK06-06</strain>
    </source>
</reference>
<evidence type="ECO:0000313" key="3">
    <source>
        <dbReference type="EMBL" id="GAJ03701.1"/>
    </source>
</evidence>
<gene>
    <name evidence="3" type="ORF">S12H4_51876</name>
</gene>
<protein>
    <recommendedName>
        <fullName evidence="2">SbsA Ig-like domain-containing protein</fullName>
    </recommendedName>
</protein>
<dbReference type="AlphaFoldDB" id="X1UUZ5"/>
<name>X1UUZ5_9ZZZZ</name>
<dbReference type="EMBL" id="BARW01032834">
    <property type="protein sequence ID" value="GAJ03701.1"/>
    <property type="molecule type" value="Genomic_DNA"/>
</dbReference>
<accession>X1UUZ5</accession>
<sequence length="240" mass="25231">ASEPSPADQATNVSTSPQLSVLTSDLDEDVMAVTFYDASNDSVIDTVEGAASGTRPSVTWAGLDYEVQYSWYVKVSDAINPEVTSDTWTFTTVAAVDTTPPYTSGHDPAKGATGAIDTNIVVHVLDDADGVDIDTIAMTVEGASVTPVITGTPADYTLTYDPPADFAYLQVVDVTVDASDLASLGNAMTQDAYSFTTTEAEVLMGIEFVAGWNTFSTPIALDSCCDTWGKFSTISGILQT</sequence>
<feature type="non-terminal residue" evidence="3">
    <location>
        <position position="1"/>
    </location>
</feature>
<proteinExistence type="predicted"/>
<organism evidence="3">
    <name type="scientific">marine sediment metagenome</name>
    <dbReference type="NCBI Taxonomy" id="412755"/>
    <lineage>
        <taxon>unclassified sequences</taxon>
        <taxon>metagenomes</taxon>
        <taxon>ecological metagenomes</taxon>
    </lineage>
</organism>